<gene>
    <name evidence="2" type="ORF">RRG08_058878</name>
</gene>
<dbReference type="Proteomes" id="UP001283361">
    <property type="component" value="Unassembled WGS sequence"/>
</dbReference>
<evidence type="ECO:0000313" key="3">
    <source>
        <dbReference type="Proteomes" id="UP001283361"/>
    </source>
</evidence>
<evidence type="ECO:0000313" key="2">
    <source>
        <dbReference type="EMBL" id="KAK3727461.1"/>
    </source>
</evidence>
<dbReference type="AlphaFoldDB" id="A0AAE0Y007"/>
<feature type="region of interest" description="Disordered" evidence="1">
    <location>
        <begin position="49"/>
        <end position="73"/>
    </location>
</feature>
<organism evidence="2 3">
    <name type="scientific">Elysia crispata</name>
    <name type="common">lettuce slug</name>
    <dbReference type="NCBI Taxonomy" id="231223"/>
    <lineage>
        <taxon>Eukaryota</taxon>
        <taxon>Metazoa</taxon>
        <taxon>Spiralia</taxon>
        <taxon>Lophotrochozoa</taxon>
        <taxon>Mollusca</taxon>
        <taxon>Gastropoda</taxon>
        <taxon>Heterobranchia</taxon>
        <taxon>Euthyneura</taxon>
        <taxon>Panpulmonata</taxon>
        <taxon>Sacoglossa</taxon>
        <taxon>Placobranchoidea</taxon>
        <taxon>Plakobranchidae</taxon>
        <taxon>Elysia</taxon>
    </lineage>
</organism>
<protein>
    <submittedName>
        <fullName evidence="2">Uncharacterized protein</fullName>
    </submittedName>
</protein>
<accession>A0AAE0Y007</accession>
<dbReference type="EMBL" id="JAWDGP010007240">
    <property type="protein sequence ID" value="KAK3727461.1"/>
    <property type="molecule type" value="Genomic_DNA"/>
</dbReference>
<name>A0AAE0Y007_9GAST</name>
<keyword evidence="3" id="KW-1185">Reference proteome</keyword>
<comment type="caution">
    <text evidence="2">The sequence shown here is derived from an EMBL/GenBank/DDBJ whole genome shotgun (WGS) entry which is preliminary data.</text>
</comment>
<proteinExistence type="predicted"/>
<sequence length="73" mass="7927">MYCRSSSTTRRRVWASTESPAACLKCAPRVGRYNVCVTCTVGLPQQLDVASGQARSRPRHVLTEHRPPAQGGG</sequence>
<reference evidence="2" key="1">
    <citation type="journal article" date="2023" name="G3 (Bethesda)">
        <title>A reference genome for the long-term kleptoplast-retaining sea slug Elysia crispata morphotype clarki.</title>
        <authorList>
            <person name="Eastman K.E."/>
            <person name="Pendleton A.L."/>
            <person name="Shaikh M.A."/>
            <person name="Suttiyut T."/>
            <person name="Ogas R."/>
            <person name="Tomko P."/>
            <person name="Gavelis G."/>
            <person name="Widhalm J.R."/>
            <person name="Wisecaver J.H."/>
        </authorList>
    </citation>
    <scope>NUCLEOTIDE SEQUENCE</scope>
    <source>
        <strain evidence="2">ECLA1</strain>
    </source>
</reference>
<evidence type="ECO:0000256" key="1">
    <source>
        <dbReference type="SAM" id="MobiDB-lite"/>
    </source>
</evidence>